<reference evidence="1" key="1">
    <citation type="submission" date="2020-08" db="EMBL/GenBank/DDBJ databases">
        <title>Multicomponent nature underlies the extraordinary mechanical properties of spider dragline silk.</title>
        <authorList>
            <person name="Kono N."/>
            <person name="Nakamura H."/>
            <person name="Mori M."/>
            <person name="Yoshida Y."/>
            <person name="Ohtoshi R."/>
            <person name="Malay A.D."/>
            <person name="Moran D.A.P."/>
            <person name="Tomita M."/>
            <person name="Numata K."/>
            <person name="Arakawa K."/>
        </authorList>
    </citation>
    <scope>NUCLEOTIDE SEQUENCE</scope>
</reference>
<dbReference type="EMBL" id="BMAU01021185">
    <property type="protein sequence ID" value="GFX95349.1"/>
    <property type="molecule type" value="Genomic_DNA"/>
</dbReference>
<dbReference type="GO" id="GO:0005634">
    <property type="term" value="C:nucleus"/>
    <property type="evidence" value="ECO:0007669"/>
    <property type="project" value="TreeGrafter"/>
</dbReference>
<dbReference type="InterPro" id="IPR042224">
    <property type="entry name" value="GTF2IRD2"/>
</dbReference>
<sequence>MFAPQWLAPHRVTDCNEGHGARRLAASRIVVLGSKLELKTHRPRVRYLDHRPTMVTYRSSDWPKEESGFRLPLPNEKTSPVDETAENLRDQHYSTISTCQAYLIAIDESTDIRNIAQLAISICGCDVNLKINEELLEVIPMHNALELIFFMYLWNL</sequence>
<gene>
    <name evidence="1" type="primary">WN55_07191</name>
    <name evidence="1" type="ORF">TNCV_849391</name>
</gene>
<proteinExistence type="predicted"/>
<evidence type="ECO:0000313" key="2">
    <source>
        <dbReference type="Proteomes" id="UP000887159"/>
    </source>
</evidence>
<protein>
    <submittedName>
        <fullName evidence="1">General transcription factor II-I repeat domain-containing protein 2</fullName>
    </submittedName>
</protein>
<dbReference type="PANTHER" id="PTHR47831:SF1">
    <property type="entry name" value="GENERAL TRANSCRIPTION FACTOR II-I REPEAT DOMAIN-CONTAINING PROTEIN 2A-RELATED"/>
    <property type="match status" value="1"/>
</dbReference>
<evidence type="ECO:0000313" key="1">
    <source>
        <dbReference type="EMBL" id="GFX95349.1"/>
    </source>
</evidence>
<organism evidence="1 2">
    <name type="scientific">Trichonephila clavipes</name>
    <name type="common">Golden silk orbweaver</name>
    <name type="synonym">Nephila clavipes</name>
    <dbReference type="NCBI Taxonomy" id="2585209"/>
    <lineage>
        <taxon>Eukaryota</taxon>
        <taxon>Metazoa</taxon>
        <taxon>Ecdysozoa</taxon>
        <taxon>Arthropoda</taxon>
        <taxon>Chelicerata</taxon>
        <taxon>Arachnida</taxon>
        <taxon>Araneae</taxon>
        <taxon>Araneomorphae</taxon>
        <taxon>Entelegynae</taxon>
        <taxon>Araneoidea</taxon>
        <taxon>Nephilidae</taxon>
        <taxon>Trichonephila</taxon>
    </lineage>
</organism>
<dbReference type="PANTHER" id="PTHR47831">
    <property type="entry name" value="GENERAL TRANSCRIPTION FACTOR II-I REPEAT DOMAIN-CONTAINING PROTEIN 2"/>
    <property type="match status" value="1"/>
</dbReference>
<dbReference type="Proteomes" id="UP000887159">
    <property type="component" value="Unassembled WGS sequence"/>
</dbReference>
<comment type="caution">
    <text evidence="1">The sequence shown here is derived from an EMBL/GenBank/DDBJ whole genome shotgun (WGS) entry which is preliminary data.</text>
</comment>
<accession>A0A8X6RMP8</accession>
<name>A0A8X6RMP8_TRICX</name>
<dbReference type="AlphaFoldDB" id="A0A8X6RMP8"/>
<keyword evidence="2" id="KW-1185">Reference proteome</keyword>